<dbReference type="Gene3D" id="2.40.170.20">
    <property type="entry name" value="TonB-dependent receptor, beta-barrel domain"/>
    <property type="match status" value="1"/>
</dbReference>
<dbReference type="Proteomes" id="UP000199679">
    <property type="component" value="Chromosome I"/>
</dbReference>
<dbReference type="STRING" id="652787.SAMN05216490_1261"/>
<reference evidence="9 10" key="1">
    <citation type="submission" date="2016-10" db="EMBL/GenBank/DDBJ databases">
        <authorList>
            <person name="de Groot N.N."/>
        </authorList>
    </citation>
    <scope>NUCLEOTIDE SEQUENCE [LARGE SCALE GENOMIC DNA]</scope>
    <source>
        <strain evidence="9 10">MP1X4</strain>
    </source>
</reference>
<keyword evidence="5 7" id="KW-0472">Membrane</keyword>
<evidence type="ECO:0000256" key="7">
    <source>
        <dbReference type="PROSITE-ProRule" id="PRU01360"/>
    </source>
</evidence>
<comment type="subcellular location">
    <subcellularLocation>
        <location evidence="1 7">Cell outer membrane</location>
        <topology evidence="1 7">Multi-pass membrane protein</topology>
    </subcellularLocation>
</comment>
<keyword evidence="2 7" id="KW-0813">Transport</keyword>
<proteinExistence type="inferred from homology"/>
<sequence length="1065" mass="117485">MAKAYKKTLVCLLCLVYYGLAYGQVSVSGVVKGSDDGKVLPQVSIIVKGTSDGTVTDLDGRFHLSVSPNAVLQFSFIGYVPKNVEVKGRSVIDVTLQASKKDLDDVVVVGYHEVSKKTTTAAITIISGKDIEDLPTPSFDQALQGKVPGVNIQNYNGQPGVRNTFVVRGNTNISTGFNEANALSSPLFIIDGVPTNLSDMSQFDNTQTDVLAGININDIESIEVQKDAAATAIWGSRGANGVVVVTTKKAKKGKPQIELNVYGGFSAQPKLQQTATGSEERNEKINFIAQQTNKSGLGNLPQMLTDSLNPSFNNATNWQGLLYRKAYLHNIDLSIAGASDNLNYRVSMNNFNQDGVLYGTGLNRYSFRSNIDYQVTKKFGIEVNISMSRVDRQPGLSNSIHGVNPLAGYSLPSSFYYLDANDIAAYKGQYSGIRNLDRNDNITAFVGLHYQILPGLLLKSEESINKQSNENQFSAPSNLSSIGAAVASDSLSNYTQVNANNILSYTKKLGNNNISILAFQSFERDVTNLLYVSGSYIPDNSIQVVQGVSAGNLLASTNYLASSLLSWGGQAHYDYKQKYLLDATLRADASSRFGPGSKWGYFPSVSAGYNIMDEDFMKRIKWIDQFKIRGSWGISGQQPTDYYAPYNTYVVGTGNNNFNNNNYQSNLNGYYNGVPIGIPNFSSGTAFTDSKLSWEPTKQLDLGFDASFLNSRIQLTFDYYDKRSSNQYYTFPLPFYTGYTQQTTNSPLTVGNRGIEINLNTRNLSPQSKVQWSTNFNISYNHNEILKLPNGNRTLVYTDPNTGQEYVFTVGKPINVYYQIQYQGVYNTQGQVPVNPLTGQLLTYFKGYYPVRAGYPIWKDINGDYDVWTDEDTGNQYGDLQPTGNPNPTFTGGFNNTVSYKGFTLGVYTSFTLGRTIVNTLQQQQLNNWGSGLYNFVNTGIPNLNQLGFWNPAAAAANPNGYKAKFPALNPNGPYFYEYSPWTTMFNQNGSYLKINTISLGYRLPKKFTDALGVTSCRLYFTADNIAVFQKSTVPDAEQVTPFGDYDGTTYPIPKNYTLGINVQF</sequence>
<keyword evidence="6 7" id="KW-0998">Cell outer membrane</keyword>
<dbReference type="Gene3D" id="2.170.130.10">
    <property type="entry name" value="TonB-dependent receptor, plug domain"/>
    <property type="match status" value="1"/>
</dbReference>
<evidence type="ECO:0000256" key="2">
    <source>
        <dbReference type="ARBA" id="ARBA00022448"/>
    </source>
</evidence>
<dbReference type="Pfam" id="PF07715">
    <property type="entry name" value="Plug"/>
    <property type="match status" value="1"/>
</dbReference>
<evidence type="ECO:0000313" key="9">
    <source>
        <dbReference type="EMBL" id="SDS49831.1"/>
    </source>
</evidence>
<evidence type="ECO:0000256" key="4">
    <source>
        <dbReference type="ARBA" id="ARBA00022692"/>
    </source>
</evidence>
<evidence type="ECO:0000256" key="5">
    <source>
        <dbReference type="ARBA" id="ARBA00023136"/>
    </source>
</evidence>
<dbReference type="InterPro" id="IPR023997">
    <property type="entry name" value="TonB-dep_OMP_SusC/RagA_CS"/>
</dbReference>
<dbReference type="InterPro" id="IPR037066">
    <property type="entry name" value="Plug_dom_sf"/>
</dbReference>
<dbReference type="Gene3D" id="2.60.40.1120">
    <property type="entry name" value="Carboxypeptidase-like, regulatory domain"/>
    <property type="match status" value="1"/>
</dbReference>
<dbReference type="InterPro" id="IPR023996">
    <property type="entry name" value="TonB-dep_OMP_SusC/RagA"/>
</dbReference>
<dbReference type="GO" id="GO:0009279">
    <property type="term" value="C:cell outer membrane"/>
    <property type="evidence" value="ECO:0007669"/>
    <property type="project" value="UniProtKB-SubCell"/>
</dbReference>
<organism evidence="9 10">
    <name type="scientific">Mucilaginibacter mallensis</name>
    <dbReference type="NCBI Taxonomy" id="652787"/>
    <lineage>
        <taxon>Bacteria</taxon>
        <taxon>Pseudomonadati</taxon>
        <taxon>Bacteroidota</taxon>
        <taxon>Sphingobacteriia</taxon>
        <taxon>Sphingobacteriales</taxon>
        <taxon>Sphingobacteriaceae</taxon>
        <taxon>Mucilaginibacter</taxon>
    </lineage>
</organism>
<dbReference type="OrthoDB" id="9768177at2"/>
<protein>
    <submittedName>
        <fullName evidence="9">TonB-linked outer membrane protein, SusC/RagA family</fullName>
    </submittedName>
</protein>
<evidence type="ECO:0000259" key="8">
    <source>
        <dbReference type="Pfam" id="PF07715"/>
    </source>
</evidence>
<dbReference type="AlphaFoldDB" id="A0A1H1SPJ6"/>
<dbReference type="NCBIfam" id="TIGR04056">
    <property type="entry name" value="OMP_RagA_SusC"/>
    <property type="match status" value="1"/>
</dbReference>
<evidence type="ECO:0000256" key="1">
    <source>
        <dbReference type="ARBA" id="ARBA00004571"/>
    </source>
</evidence>
<dbReference type="NCBIfam" id="TIGR04057">
    <property type="entry name" value="SusC_RagA_signa"/>
    <property type="match status" value="1"/>
</dbReference>
<accession>A0A1H1SPJ6</accession>
<dbReference type="RefSeq" id="WP_157682065.1">
    <property type="nucleotide sequence ID" value="NZ_LT629740.1"/>
</dbReference>
<gene>
    <name evidence="9" type="ORF">SAMN05216490_1261</name>
</gene>
<keyword evidence="4 7" id="KW-0812">Transmembrane</keyword>
<evidence type="ECO:0000256" key="3">
    <source>
        <dbReference type="ARBA" id="ARBA00022452"/>
    </source>
</evidence>
<dbReference type="Pfam" id="PF13715">
    <property type="entry name" value="CarbopepD_reg_2"/>
    <property type="match status" value="1"/>
</dbReference>
<keyword evidence="10" id="KW-1185">Reference proteome</keyword>
<evidence type="ECO:0000313" key="10">
    <source>
        <dbReference type="Proteomes" id="UP000199679"/>
    </source>
</evidence>
<name>A0A1H1SPJ6_MUCMA</name>
<evidence type="ECO:0000256" key="6">
    <source>
        <dbReference type="ARBA" id="ARBA00023237"/>
    </source>
</evidence>
<dbReference type="InterPro" id="IPR012910">
    <property type="entry name" value="Plug_dom"/>
</dbReference>
<dbReference type="PROSITE" id="PS52016">
    <property type="entry name" value="TONB_DEPENDENT_REC_3"/>
    <property type="match status" value="1"/>
</dbReference>
<dbReference type="InterPro" id="IPR008969">
    <property type="entry name" value="CarboxyPept-like_regulatory"/>
</dbReference>
<feature type="domain" description="TonB-dependent receptor plug" evidence="8">
    <location>
        <begin position="116"/>
        <end position="242"/>
    </location>
</feature>
<dbReference type="EMBL" id="LT629740">
    <property type="protein sequence ID" value="SDS49831.1"/>
    <property type="molecule type" value="Genomic_DNA"/>
</dbReference>
<dbReference type="SUPFAM" id="SSF49464">
    <property type="entry name" value="Carboxypeptidase regulatory domain-like"/>
    <property type="match status" value="1"/>
</dbReference>
<dbReference type="SUPFAM" id="SSF56935">
    <property type="entry name" value="Porins"/>
    <property type="match status" value="1"/>
</dbReference>
<comment type="similarity">
    <text evidence="7">Belongs to the TonB-dependent receptor family.</text>
</comment>
<keyword evidence="3 7" id="KW-1134">Transmembrane beta strand</keyword>
<dbReference type="InterPro" id="IPR036942">
    <property type="entry name" value="Beta-barrel_TonB_sf"/>
</dbReference>
<dbReference type="InterPro" id="IPR039426">
    <property type="entry name" value="TonB-dep_rcpt-like"/>
</dbReference>